<evidence type="ECO:0000313" key="1">
    <source>
        <dbReference type="EMBL" id="MCG9026398.1"/>
    </source>
</evidence>
<evidence type="ECO:0000313" key="2">
    <source>
        <dbReference type="Proteomes" id="UP001200247"/>
    </source>
</evidence>
<gene>
    <name evidence="1" type="ORF">LH440_10910</name>
</gene>
<dbReference type="Proteomes" id="UP001200247">
    <property type="component" value="Unassembled WGS sequence"/>
</dbReference>
<accession>A0ABD4SS19</accession>
<comment type="caution">
    <text evidence="1">The sequence shown here is derived from an EMBL/GenBank/DDBJ whole genome shotgun (WGS) entry which is preliminary data.</text>
</comment>
<sequence>MTYQPKGGMCATCRYAKRDCSGLPFASMPVIKVYPDGTKAVKCAEWERKNGMETD</sequence>
<dbReference type="AlphaFoldDB" id="A0ABD4SS19"/>
<organism evidence="1 2">
    <name type="scientific">Laribacter hongkongensis</name>
    <dbReference type="NCBI Taxonomy" id="168471"/>
    <lineage>
        <taxon>Bacteria</taxon>
        <taxon>Pseudomonadati</taxon>
        <taxon>Pseudomonadota</taxon>
        <taxon>Betaproteobacteria</taxon>
        <taxon>Neisseriales</taxon>
        <taxon>Aquaspirillaceae</taxon>
        <taxon>Laribacter</taxon>
    </lineage>
</organism>
<protein>
    <submittedName>
        <fullName evidence="1">Uncharacterized protein</fullName>
    </submittedName>
</protein>
<name>A0ABD4SS19_9NEIS</name>
<proteinExistence type="predicted"/>
<dbReference type="EMBL" id="JAJAXM010000019">
    <property type="protein sequence ID" value="MCG9026398.1"/>
    <property type="molecule type" value="Genomic_DNA"/>
</dbReference>
<dbReference type="RefSeq" id="WP_239894158.1">
    <property type="nucleotide sequence ID" value="NZ_JAJAXM010000019.1"/>
</dbReference>
<reference evidence="1 2" key="1">
    <citation type="submission" date="2021-10" db="EMBL/GenBank/DDBJ databases">
        <title>Whole-genome sequencing analysis of Laribacter hongkongensis: virulence gene profiles, carbohydrate-active enzyme prediction, and antimicrobial resistance characterization.</title>
        <authorList>
            <person name="Yuan P."/>
            <person name="Zhan Y."/>
            <person name="Chen D."/>
        </authorList>
    </citation>
    <scope>NUCLEOTIDE SEQUENCE [LARGE SCALE GENOMIC DNA]</scope>
    <source>
        <strain evidence="1 2">W67</strain>
    </source>
</reference>